<gene>
    <name evidence="1" type="ORF">CVP04_05925</name>
</gene>
<protein>
    <submittedName>
        <fullName evidence="1">Uncharacterized protein</fullName>
    </submittedName>
</protein>
<accession>A0A2M8RVI4</accession>
<sequence length="207" mass="24020">MIDKTDPLNFVQKKAFQVLIEDIVMNKIESGEMISVFALGEDFQQNDEPLLQLCNPGDGSDKSEWTANLKKLKRQYEERFFSPILTISNELTNIEAAKRSPVMEQIQLVAINGFKKQHITGNRKLIIVSDMLQNTPEFSMYKTQISYSEFIKQDYAQRVKPDLNNVKVELYYIMNSPKLQTRRHLNFWEQYFDAAGARITLVKTLEG</sequence>
<keyword evidence="2" id="KW-1185">Reference proteome</keyword>
<proteinExistence type="predicted"/>
<evidence type="ECO:0000313" key="1">
    <source>
        <dbReference type="EMBL" id="PJG82906.1"/>
    </source>
</evidence>
<dbReference type="Proteomes" id="UP000230282">
    <property type="component" value="Unassembled WGS sequence"/>
</dbReference>
<evidence type="ECO:0000313" key="2">
    <source>
        <dbReference type="Proteomes" id="UP000230282"/>
    </source>
</evidence>
<organism evidence="1 2">
    <name type="scientific">Caviibacterium pharyngocola</name>
    <dbReference type="NCBI Taxonomy" id="28159"/>
    <lineage>
        <taxon>Bacteria</taxon>
        <taxon>Pseudomonadati</taxon>
        <taxon>Pseudomonadota</taxon>
        <taxon>Gammaproteobacteria</taxon>
        <taxon>Pasteurellales</taxon>
        <taxon>Pasteurellaceae</taxon>
        <taxon>Caviibacterium</taxon>
    </lineage>
</organism>
<reference evidence="1 2" key="1">
    <citation type="submission" date="2017-11" db="EMBL/GenBank/DDBJ databases">
        <title>Reclassification of Bisgaard taxon 5 as Caviibacterium pharyngocola gen. nov., sp. nov.</title>
        <authorList>
            <person name="Christensen H."/>
        </authorList>
    </citation>
    <scope>NUCLEOTIDE SEQUENCE [LARGE SCALE GENOMIC DNA]</scope>
    <source>
        <strain evidence="1 2">7_3</strain>
    </source>
</reference>
<dbReference type="AlphaFoldDB" id="A0A2M8RVI4"/>
<comment type="caution">
    <text evidence="1">The sequence shown here is derived from an EMBL/GenBank/DDBJ whole genome shotgun (WGS) entry which is preliminary data.</text>
</comment>
<name>A0A2M8RVI4_9PAST</name>
<dbReference type="EMBL" id="PHGZ01000013">
    <property type="protein sequence ID" value="PJG82906.1"/>
    <property type="molecule type" value="Genomic_DNA"/>
</dbReference>